<dbReference type="PANTHER" id="PTHR33116:SF78">
    <property type="entry name" value="OS12G0587133 PROTEIN"/>
    <property type="match status" value="1"/>
</dbReference>
<comment type="caution">
    <text evidence="1">The sequence shown here is derived from an EMBL/GenBank/DDBJ whole genome shotgun (WGS) entry which is preliminary data.</text>
</comment>
<accession>A0AAD9ZPX4</accession>
<dbReference type="AlphaFoldDB" id="A0AAD9ZPX4"/>
<reference evidence="1" key="1">
    <citation type="journal article" date="2023" name="Plant J.">
        <title>Genome sequences and population genomics provide insights into the demographic history, inbreeding, and mutation load of two 'living fossil' tree species of Dipteronia.</title>
        <authorList>
            <person name="Feng Y."/>
            <person name="Comes H.P."/>
            <person name="Chen J."/>
            <person name="Zhu S."/>
            <person name="Lu R."/>
            <person name="Zhang X."/>
            <person name="Li P."/>
            <person name="Qiu J."/>
            <person name="Olsen K.M."/>
            <person name="Qiu Y."/>
        </authorList>
    </citation>
    <scope>NUCLEOTIDE SEQUENCE</scope>
    <source>
        <strain evidence="1">NBL</strain>
    </source>
</reference>
<sequence>MNLLKGAYFGEGIVHLSHLQFGDDTILFLQSREDYLMNTRRIKRCFEVASGLRINFQKSCVVKIRKSDQWEINLAVKFRCASATLPITYLGLPLGGRPCSKIFWSDLIARIQNRLASWKRMFINKGGRLVLIKTVMSSIPIYFMSMFKIQVCIAQISKTCSGVFSLEMAVRRKLHLVKWEIIQKRKCKGGLGVDSVQDKNKGLLAKWA</sequence>
<protein>
    <recommendedName>
        <fullName evidence="3">Reverse transcriptase domain-containing protein</fullName>
    </recommendedName>
</protein>
<evidence type="ECO:0008006" key="3">
    <source>
        <dbReference type="Google" id="ProtNLM"/>
    </source>
</evidence>
<evidence type="ECO:0000313" key="2">
    <source>
        <dbReference type="Proteomes" id="UP001281410"/>
    </source>
</evidence>
<gene>
    <name evidence="1" type="ORF">Dsin_028054</name>
</gene>
<keyword evidence="2" id="KW-1185">Reference proteome</keyword>
<organism evidence="1 2">
    <name type="scientific">Dipteronia sinensis</name>
    <dbReference type="NCBI Taxonomy" id="43782"/>
    <lineage>
        <taxon>Eukaryota</taxon>
        <taxon>Viridiplantae</taxon>
        <taxon>Streptophyta</taxon>
        <taxon>Embryophyta</taxon>
        <taxon>Tracheophyta</taxon>
        <taxon>Spermatophyta</taxon>
        <taxon>Magnoliopsida</taxon>
        <taxon>eudicotyledons</taxon>
        <taxon>Gunneridae</taxon>
        <taxon>Pentapetalae</taxon>
        <taxon>rosids</taxon>
        <taxon>malvids</taxon>
        <taxon>Sapindales</taxon>
        <taxon>Sapindaceae</taxon>
        <taxon>Hippocastanoideae</taxon>
        <taxon>Acereae</taxon>
        <taxon>Dipteronia</taxon>
    </lineage>
</organism>
<dbReference type="PANTHER" id="PTHR33116">
    <property type="entry name" value="REVERSE TRANSCRIPTASE ZINC-BINDING DOMAIN-CONTAINING PROTEIN-RELATED-RELATED"/>
    <property type="match status" value="1"/>
</dbReference>
<evidence type="ECO:0000313" key="1">
    <source>
        <dbReference type="EMBL" id="KAK3188493.1"/>
    </source>
</evidence>
<name>A0AAD9ZPX4_9ROSI</name>
<dbReference type="Proteomes" id="UP001281410">
    <property type="component" value="Unassembled WGS sequence"/>
</dbReference>
<proteinExistence type="predicted"/>
<dbReference type="EMBL" id="JANJYJ010000009">
    <property type="protein sequence ID" value="KAK3188493.1"/>
    <property type="molecule type" value="Genomic_DNA"/>
</dbReference>